<organism evidence="2">
    <name type="scientific">marine sediment metagenome</name>
    <dbReference type="NCBI Taxonomy" id="412755"/>
    <lineage>
        <taxon>unclassified sequences</taxon>
        <taxon>metagenomes</taxon>
        <taxon>ecological metagenomes</taxon>
    </lineage>
</organism>
<proteinExistence type="predicted"/>
<feature type="non-terminal residue" evidence="2">
    <location>
        <position position="251"/>
    </location>
</feature>
<name>X0YUW5_9ZZZZ</name>
<comment type="caution">
    <text evidence="2">The sequence shown here is derived from an EMBL/GenBank/DDBJ whole genome shotgun (WGS) entry which is preliminary data.</text>
</comment>
<sequence length="251" mass="27643">VFMHEFTRRALRVKPDLLIASGACSAYSGVGDPYLPFREVMGMLTGDVESRWAVGTISTELARRLWTALPDVTQALFDRGPYVIDALVPGPALLDRSTAAALPPDGTRADNRPEWLAQLQGWVGRAKGEHSGLEQRALFTQFTNTLCTLTETHPLLLTLDDLQWTDAGSAGLLFHLGRRLAEAGSRLLIVGAYRPEEVTALRGRGDHPLTKALTEFQRQWGNVQIDLGRPDKTKGRHFVQALLDSKPNHLG</sequence>
<protein>
    <recommendedName>
        <fullName evidence="1">Orc1-like AAA ATPase domain-containing protein</fullName>
    </recommendedName>
</protein>
<dbReference type="Pfam" id="PF13191">
    <property type="entry name" value="AAA_16"/>
    <property type="match status" value="1"/>
</dbReference>
<feature type="non-terminal residue" evidence="2">
    <location>
        <position position="1"/>
    </location>
</feature>
<accession>X0YUW5</accession>
<gene>
    <name evidence="2" type="ORF">S01H1_64082</name>
</gene>
<feature type="domain" description="Orc1-like AAA ATPase" evidence="1">
    <location>
        <begin position="93"/>
        <end position="190"/>
    </location>
</feature>
<evidence type="ECO:0000313" key="2">
    <source>
        <dbReference type="EMBL" id="GAG40426.1"/>
    </source>
</evidence>
<evidence type="ECO:0000259" key="1">
    <source>
        <dbReference type="Pfam" id="PF13191"/>
    </source>
</evidence>
<dbReference type="AlphaFoldDB" id="X0YUW5"/>
<dbReference type="EMBL" id="BARS01042221">
    <property type="protein sequence ID" value="GAG40426.1"/>
    <property type="molecule type" value="Genomic_DNA"/>
</dbReference>
<reference evidence="2" key="1">
    <citation type="journal article" date="2014" name="Front. Microbiol.">
        <title>High frequency of phylogenetically diverse reductive dehalogenase-homologous genes in deep subseafloor sedimentary metagenomes.</title>
        <authorList>
            <person name="Kawai M."/>
            <person name="Futagami T."/>
            <person name="Toyoda A."/>
            <person name="Takaki Y."/>
            <person name="Nishi S."/>
            <person name="Hori S."/>
            <person name="Arai W."/>
            <person name="Tsubouchi T."/>
            <person name="Morono Y."/>
            <person name="Uchiyama I."/>
            <person name="Ito T."/>
            <person name="Fujiyama A."/>
            <person name="Inagaki F."/>
            <person name="Takami H."/>
        </authorList>
    </citation>
    <scope>NUCLEOTIDE SEQUENCE</scope>
    <source>
        <strain evidence="2">Expedition CK06-06</strain>
    </source>
</reference>
<dbReference type="InterPro" id="IPR041664">
    <property type="entry name" value="AAA_16"/>
</dbReference>